<protein>
    <recommendedName>
        <fullName evidence="11">Cubilin</fullName>
    </recommendedName>
</protein>
<evidence type="ECO:0000259" key="8">
    <source>
        <dbReference type="PROSITE" id="PS50026"/>
    </source>
</evidence>
<dbReference type="FunFam" id="2.10.25.10:FF:000125">
    <property type="entry name" value="Neurogenic locus notch protein-like"/>
    <property type="match status" value="1"/>
</dbReference>
<sequence>VNVNDKSALRLEVDLRNPLYYLEGDYSVRSERSFSAEGSFNKSWSYYVRITNLPGRRGIGSMESSNWPLDLSTRGMSMNWTSYLRESRTSKLELNSLTSTLTASRKWKFSKSGDVKGVFKMYGHIVQKNGEDHLAIDRASMTPDIGKFEFAMTNDKYPELTSTDWELGIVVLVSSRMVQSARIKISHGPTCQKDVDECQRFKNSGLGCQNGAICQNTPGSFSCICADGWYGIHCTKKTHTCQSAGSADLCGHGVCVDQTVGTVANYKCECDQGWTTSPSAGGACTVDIDECAAKIHPCSHDPLVNCINLPGSYRCGVCPRGCGGTYREENGTISWPMKNETESVSTPMTPHTCQWIIASPQADKIGEGPLIGKKSLQKFCGSLPRSTPIVNTTVNRLNINLKVANSNSEALFRLEWSVVGYNNDLRGSSGDVKSPRFPALSIRKSVYGYRITVAVGSVVAISLHDVYFYGSSKICNDQLTIYDGFDATAPTLKSLCFFDENSNPESYTSAANVVYVVFRATTNPARFALSWRQTRKLRTPEFSVRNQSERSKKPIKLIKKLFKLIYAFTCAVCGPEVRHEPSGLIRVDMPQPFYCDWTLAASNETSRSTTVIKVIGKVDAGNLDPSQCYIASSRLDIHVACGGILHESPGFIESPNYPMQYPNNSNCIYEIRVDAGYHIGLIFTDRFYIEESENCTKDFVEVRTVVSSTKFLFGSDTTVSSGSIEAQTIFWALFAATKNHHVLCLITRLQSSLRPTLGPISRDSFSTTGSIGSRFPFSPSTFCGKVKNVDYYSSTNLLMIKFRSSSEQRTAKGFKLSYSLTGQPGQIQQYHRADSCSIRYEHPQWWHWMGGTFHVSHDNLTGRLKARIRRTAQPACDGAASAGPKHSTIESASAGGLPSVGGSGRGDGVSDWLRAAKPASPPAECRTKGQLRGLDSRLLDAEPFV</sequence>
<dbReference type="PROSITE" id="PS01186">
    <property type="entry name" value="EGF_2"/>
    <property type="match status" value="1"/>
</dbReference>
<name>A0A6H5GGH5_9HEMI</name>
<keyword evidence="1 5" id="KW-0245">EGF-like domain</keyword>
<dbReference type="EMBL" id="CADCXU010012743">
    <property type="protein sequence ID" value="CAB0002624.1"/>
    <property type="molecule type" value="Genomic_DNA"/>
</dbReference>
<evidence type="ECO:0000256" key="1">
    <source>
        <dbReference type="ARBA" id="ARBA00022536"/>
    </source>
</evidence>
<keyword evidence="4 5" id="KW-1015">Disulfide bond</keyword>
<dbReference type="InterPro" id="IPR009030">
    <property type="entry name" value="Growth_fac_rcpt_cys_sf"/>
</dbReference>
<feature type="disulfide bond" evidence="5">
    <location>
        <begin position="225"/>
        <end position="234"/>
    </location>
</feature>
<dbReference type="InterPro" id="IPR018097">
    <property type="entry name" value="EGF_Ca-bd_CS"/>
</dbReference>
<evidence type="ECO:0000256" key="4">
    <source>
        <dbReference type="ARBA" id="ARBA00023157"/>
    </source>
</evidence>
<evidence type="ECO:0000313" key="9">
    <source>
        <dbReference type="EMBL" id="CAB0002624.1"/>
    </source>
</evidence>
<dbReference type="SMART" id="SM00181">
    <property type="entry name" value="EGF"/>
    <property type="match status" value="3"/>
</dbReference>
<dbReference type="InterPro" id="IPR001881">
    <property type="entry name" value="EGF-like_Ca-bd_dom"/>
</dbReference>
<proteinExistence type="predicted"/>
<organism evidence="9 10">
    <name type="scientific">Nesidiocoris tenuis</name>
    <dbReference type="NCBI Taxonomy" id="355587"/>
    <lineage>
        <taxon>Eukaryota</taxon>
        <taxon>Metazoa</taxon>
        <taxon>Ecdysozoa</taxon>
        <taxon>Arthropoda</taxon>
        <taxon>Hexapoda</taxon>
        <taxon>Insecta</taxon>
        <taxon>Pterygota</taxon>
        <taxon>Neoptera</taxon>
        <taxon>Paraneoptera</taxon>
        <taxon>Hemiptera</taxon>
        <taxon>Heteroptera</taxon>
        <taxon>Panheteroptera</taxon>
        <taxon>Cimicomorpha</taxon>
        <taxon>Miridae</taxon>
        <taxon>Dicyphina</taxon>
        <taxon>Nesidiocoris</taxon>
    </lineage>
</organism>
<dbReference type="InterPro" id="IPR049883">
    <property type="entry name" value="NOTCH1_EGF-like"/>
</dbReference>
<comment type="caution">
    <text evidence="5">Lacks conserved residue(s) required for the propagation of feature annotation.</text>
</comment>
<dbReference type="GO" id="GO:0005509">
    <property type="term" value="F:calcium ion binding"/>
    <property type="evidence" value="ECO:0007669"/>
    <property type="project" value="InterPro"/>
</dbReference>
<evidence type="ECO:0000256" key="6">
    <source>
        <dbReference type="SAM" id="MobiDB-lite"/>
    </source>
</evidence>
<evidence type="ECO:0000313" key="10">
    <source>
        <dbReference type="Proteomes" id="UP000479000"/>
    </source>
</evidence>
<dbReference type="InterPro" id="IPR000742">
    <property type="entry name" value="EGF"/>
</dbReference>
<dbReference type="PANTHER" id="PTHR24251:SF41">
    <property type="entry name" value="DELETED IN MALIGNANT BRAIN TUMORS 1 PROTEIN-LIKE"/>
    <property type="match status" value="1"/>
</dbReference>
<feature type="compositionally biased region" description="Gly residues" evidence="6">
    <location>
        <begin position="898"/>
        <end position="907"/>
    </location>
</feature>
<dbReference type="CDD" id="cd00054">
    <property type="entry name" value="EGF_CA"/>
    <property type="match status" value="2"/>
</dbReference>
<dbReference type="PROSITE" id="PS50026">
    <property type="entry name" value="EGF_3"/>
    <property type="match status" value="1"/>
</dbReference>
<dbReference type="Proteomes" id="UP000479000">
    <property type="component" value="Unassembled WGS sequence"/>
</dbReference>
<reference evidence="9 10" key="1">
    <citation type="submission" date="2020-02" db="EMBL/GenBank/DDBJ databases">
        <authorList>
            <person name="Ferguson B K."/>
        </authorList>
    </citation>
    <scope>NUCLEOTIDE SEQUENCE [LARGE SCALE GENOMIC DNA]</scope>
</reference>
<dbReference type="SUPFAM" id="SSF57184">
    <property type="entry name" value="Growth factor receptor domain"/>
    <property type="match status" value="1"/>
</dbReference>
<keyword evidence="3" id="KW-0677">Repeat</keyword>
<keyword evidence="2" id="KW-0732">Signal</keyword>
<dbReference type="Pfam" id="PF00431">
    <property type="entry name" value="CUB"/>
    <property type="match status" value="2"/>
</dbReference>
<keyword evidence="10" id="KW-1185">Reference proteome</keyword>
<dbReference type="SMART" id="SM00042">
    <property type="entry name" value="CUB"/>
    <property type="match status" value="2"/>
</dbReference>
<evidence type="ECO:0000256" key="2">
    <source>
        <dbReference type="ARBA" id="ARBA00022729"/>
    </source>
</evidence>
<dbReference type="PANTHER" id="PTHR24251">
    <property type="entry name" value="OVOCHYMASE-RELATED"/>
    <property type="match status" value="1"/>
</dbReference>
<dbReference type="SUPFAM" id="SSF49854">
    <property type="entry name" value="Spermadhesin, CUB domain"/>
    <property type="match status" value="3"/>
</dbReference>
<evidence type="ECO:0000256" key="5">
    <source>
        <dbReference type="PROSITE-ProRule" id="PRU00076"/>
    </source>
</evidence>
<evidence type="ECO:0008006" key="11">
    <source>
        <dbReference type="Google" id="ProtNLM"/>
    </source>
</evidence>
<dbReference type="InterPro" id="IPR035914">
    <property type="entry name" value="Sperma_CUB_dom_sf"/>
</dbReference>
<dbReference type="Gene3D" id="2.60.120.290">
    <property type="entry name" value="Spermadhesin, CUB domain"/>
    <property type="match status" value="2"/>
</dbReference>
<evidence type="ECO:0000256" key="3">
    <source>
        <dbReference type="ARBA" id="ARBA00022737"/>
    </source>
</evidence>
<dbReference type="AlphaFoldDB" id="A0A6H5GGH5"/>
<feature type="domain" description="CUB" evidence="7">
    <location>
        <begin position="641"/>
        <end position="821"/>
    </location>
</feature>
<dbReference type="PROSITE" id="PS01187">
    <property type="entry name" value="EGF_CA"/>
    <property type="match status" value="2"/>
</dbReference>
<dbReference type="PROSITE" id="PS00010">
    <property type="entry name" value="ASX_HYDROXYL"/>
    <property type="match status" value="1"/>
</dbReference>
<dbReference type="SMART" id="SM00179">
    <property type="entry name" value="EGF_CA"/>
    <property type="match status" value="3"/>
</dbReference>
<dbReference type="Gene3D" id="2.10.25.10">
    <property type="entry name" value="Laminin"/>
    <property type="match status" value="2"/>
</dbReference>
<dbReference type="PROSITE" id="PS01180">
    <property type="entry name" value="CUB"/>
    <property type="match status" value="1"/>
</dbReference>
<dbReference type="OrthoDB" id="10009301at2759"/>
<dbReference type="CDD" id="cd00041">
    <property type="entry name" value="CUB"/>
    <property type="match status" value="2"/>
</dbReference>
<accession>A0A6H5GGH5</accession>
<feature type="non-terminal residue" evidence="9">
    <location>
        <position position="1"/>
    </location>
</feature>
<evidence type="ECO:0000259" key="7">
    <source>
        <dbReference type="PROSITE" id="PS01180"/>
    </source>
</evidence>
<dbReference type="InterPro" id="IPR000859">
    <property type="entry name" value="CUB_dom"/>
</dbReference>
<gene>
    <name evidence="9" type="ORF">NTEN_LOCUS8411</name>
</gene>
<feature type="region of interest" description="Disordered" evidence="6">
    <location>
        <begin position="875"/>
        <end position="931"/>
    </location>
</feature>
<dbReference type="Pfam" id="PF07645">
    <property type="entry name" value="EGF_CA"/>
    <property type="match status" value="2"/>
</dbReference>
<dbReference type="PROSITE" id="PS00022">
    <property type="entry name" value="EGF_1"/>
    <property type="match status" value="1"/>
</dbReference>
<dbReference type="InterPro" id="IPR000152">
    <property type="entry name" value="EGF-type_Asp/Asn_hydroxyl_site"/>
</dbReference>
<feature type="domain" description="EGF-like" evidence="8">
    <location>
        <begin position="194"/>
        <end position="235"/>
    </location>
</feature>